<sequence>MFHYGHLPSSSQSESGICRCLASKVGLGELNMGGGGIGPISLNGIGGSGSSDSIRGSGGRKRPASCNPLFVPRAREPIVTGENSGGGGGVFSFSVRVPPPAAIWREEAVEANGRMEVEGKFAVVCSGLRHMRRERGES</sequence>
<dbReference type="EMBL" id="KQ976417">
    <property type="protein sequence ID" value="KYM89854.1"/>
    <property type="molecule type" value="Genomic_DNA"/>
</dbReference>
<evidence type="ECO:0000313" key="3">
    <source>
        <dbReference type="Proteomes" id="UP000078540"/>
    </source>
</evidence>
<evidence type="ECO:0000313" key="2">
    <source>
        <dbReference type="EMBL" id="KYM89854.1"/>
    </source>
</evidence>
<dbReference type="AlphaFoldDB" id="A0A195BTV6"/>
<gene>
    <name evidence="2" type="ORF">ALC53_02166</name>
</gene>
<name>A0A195BTV6_9HYME</name>
<protein>
    <submittedName>
        <fullName evidence="2">Uncharacterized protein</fullName>
    </submittedName>
</protein>
<accession>A0A195BTV6</accession>
<keyword evidence="3" id="KW-1185">Reference proteome</keyword>
<reference evidence="2 3" key="1">
    <citation type="submission" date="2015-09" db="EMBL/GenBank/DDBJ databases">
        <title>Atta colombica WGS genome.</title>
        <authorList>
            <person name="Nygaard S."/>
            <person name="Hu H."/>
            <person name="Boomsma J."/>
            <person name="Zhang G."/>
        </authorList>
    </citation>
    <scope>NUCLEOTIDE SEQUENCE [LARGE SCALE GENOMIC DNA]</scope>
    <source>
        <strain evidence="2">Treedump-2</strain>
        <tissue evidence="2">Whole body</tissue>
    </source>
</reference>
<dbReference type="Proteomes" id="UP000078540">
    <property type="component" value="Unassembled WGS sequence"/>
</dbReference>
<organism evidence="2 3">
    <name type="scientific">Atta colombica</name>
    <dbReference type="NCBI Taxonomy" id="520822"/>
    <lineage>
        <taxon>Eukaryota</taxon>
        <taxon>Metazoa</taxon>
        <taxon>Ecdysozoa</taxon>
        <taxon>Arthropoda</taxon>
        <taxon>Hexapoda</taxon>
        <taxon>Insecta</taxon>
        <taxon>Pterygota</taxon>
        <taxon>Neoptera</taxon>
        <taxon>Endopterygota</taxon>
        <taxon>Hymenoptera</taxon>
        <taxon>Apocrita</taxon>
        <taxon>Aculeata</taxon>
        <taxon>Formicoidea</taxon>
        <taxon>Formicidae</taxon>
        <taxon>Myrmicinae</taxon>
        <taxon>Atta</taxon>
    </lineage>
</organism>
<feature type="region of interest" description="Disordered" evidence="1">
    <location>
        <begin position="44"/>
        <end position="67"/>
    </location>
</feature>
<proteinExistence type="predicted"/>
<evidence type="ECO:0000256" key="1">
    <source>
        <dbReference type="SAM" id="MobiDB-lite"/>
    </source>
</evidence>